<dbReference type="PANTHER" id="PTHR43133:SF51">
    <property type="entry name" value="RNA POLYMERASE SIGMA FACTOR"/>
    <property type="match status" value="1"/>
</dbReference>
<keyword evidence="2" id="KW-0805">Transcription regulation</keyword>
<dbReference type="GO" id="GO:0016987">
    <property type="term" value="F:sigma factor activity"/>
    <property type="evidence" value="ECO:0007669"/>
    <property type="project" value="UniProtKB-KW"/>
</dbReference>
<keyword evidence="8" id="KW-1185">Reference proteome</keyword>
<feature type="domain" description="RNA polymerase sigma-70 region 2" evidence="5">
    <location>
        <begin position="25"/>
        <end position="91"/>
    </location>
</feature>
<dbReference type="Pfam" id="PF04542">
    <property type="entry name" value="Sigma70_r2"/>
    <property type="match status" value="1"/>
</dbReference>
<feature type="domain" description="RNA polymerase sigma factor 70 region 4 type 2" evidence="6">
    <location>
        <begin position="130"/>
        <end position="182"/>
    </location>
</feature>
<dbReference type="InterPro" id="IPR014284">
    <property type="entry name" value="RNA_pol_sigma-70_dom"/>
</dbReference>
<evidence type="ECO:0000259" key="5">
    <source>
        <dbReference type="Pfam" id="PF04542"/>
    </source>
</evidence>
<dbReference type="SUPFAM" id="SSF88946">
    <property type="entry name" value="Sigma2 domain of RNA polymerase sigma factors"/>
    <property type="match status" value="1"/>
</dbReference>
<dbReference type="InterPro" id="IPR013249">
    <property type="entry name" value="RNA_pol_sigma70_r4_t2"/>
</dbReference>
<evidence type="ECO:0000313" key="8">
    <source>
        <dbReference type="Proteomes" id="UP000503088"/>
    </source>
</evidence>
<dbReference type="Proteomes" id="UP000503088">
    <property type="component" value="Chromosome"/>
</dbReference>
<evidence type="ECO:0000313" key="7">
    <source>
        <dbReference type="EMBL" id="QKG85541.1"/>
    </source>
</evidence>
<dbReference type="InterPro" id="IPR036388">
    <property type="entry name" value="WH-like_DNA-bd_sf"/>
</dbReference>
<dbReference type="InterPro" id="IPR013325">
    <property type="entry name" value="RNA_pol_sigma_r2"/>
</dbReference>
<keyword evidence="4" id="KW-0804">Transcription</keyword>
<dbReference type="Pfam" id="PF08281">
    <property type="entry name" value="Sigma70_r4_2"/>
    <property type="match status" value="1"/>
</dbReference>
<dbReference type="PANTHER" id="PTHR43133">
    <property type="entry name" value="RNA POLYMERASE ECF-TYPE SIGMA FACTO"/>
    <property type="match status" value="1"/>
</dbReference>
<name>A0A7D3YBC9_9BACL</name>
<dbReference type="InterPro" id="IPR039425">
    <property type="entry name" value="RNA_pol_sigma-70-like"/>
</dbReference>
<dbReference type="Gene3D" id="1.10.10.10">
    <property type="entry name" value="Winged helix-like DNA-binding domain superfamily/Winged helix DNA-binding domain"/>
    <property type="match status" value="1"/>
</dbReference>
<reference evidence="7 8" key="1">
    <citation type="submission" date="2020-01" db="EMBL/GenBank/DDBJ databases">
        <authorList>
            <person name="Gulvik C.A."/>
            <person name="Batra D.G."/>
        </authorList>
    </citation>
    <scope>NUCLEOTIDE SEQUENCE [LARGE SCALE GENOMIC DNA]</scope>
    <source>
        <strain evidence="7 8">W9323</strain>
    </source>
</reference>
<proteinExistence type="inferred from homology"/>
<comment type="similarity">
    <text evidence="1">Belongs to the sigma-70 factor family. ECF subfamily.</text>
</comment>
<accession>A0A7D3YBC9</accession>
<evidence type="ECO:0000259" key="6">
    <source>
        <dbReference type="Pfam" id="PF08281"/>
    </source>
</evidence>
<dbReference type="NCBIfam" id="TIGR02937">
    <property type="entry name" value="sigma70-ECF"/>
    <property type="match status" value="1"/>
</dbReference>
<gene>
    <name evidence="7" type="ORF">GXN76_14485</name>
</gene>
<organism evidence="7 8">
    <name type="scientific">Kroppenstedtia pulmonis</name>
    <dbReference type="NCBI Taxonomy" id="1380685"/>
    <lineage>
        <taxon>Bacteria</taxon>
        <taxon>Bacillati</taxon>
        <taxon>Bacillota</taxon>
        <taxon>Bacilli</taxon>
        <taxon>Bacillales</taxon>
        <taxon>Thermoactinomycetaceae</taxon>
        <taxon>Kroppenstedtia</taxon>
    </lineage>
</organism>
<evidence type="ECO:0000256" key="1">
    <source>
        <dbReference type="ARBA" id="ARBA00010641"/>
    </source>
</evidence>
<dbReference type="InterPro" id="IPR013324">
    <property type="entry name" value="RNA_pol_sigma_r3/r4-like"/>
</dbReference>
<dbReference type="Gene3D" id="1.10.1740.10">
    <property type="match status" value="1"/>
</dbReference>
<evidence type="ECO:0000256" key="3">
    <source>
        <dbReference type="ARBA" id="ARBA00023082"/>
    </source>
</evidence>
<dbReference type="AlphaFoldDB" id="A0A7D3YBC9"/>
<sequence>MGTNPRELRLIQQAQEGHTHAFTELIQPYQHRVYALALNKLNHPQEAEDIVQETVLRVYVHLNRYKQPFKFSAWVFRIASNLCIDRLRKRKNVLSLDAPVNFCPNRNRYLRLVDRNRTPEEVLLEREEHAALREAMKKLPSHYQSVLFLRYMKEMPLSDIGKTLKLPVTTVKTRVHRGRKALKRHMVVSG</sequence>
<dbReference type="EMBL" id="CP048104">
    <property type="protein sequence ID" value="QKG85541.1"/>
    <property type="molecule type" value="Genomic_DNA"/>
</dbReference>
<dbReference type="SUPFAM" id="SSF88659">
    <property type="entry name" value="Sigma3 and sigma4 domains of RNA polymerase sigma factors"/>
    <property type="match status" value="1"/>
</dbReference>
<evidence type="ECO:0000256" key="4">
    <source>
        <dbReference type="ARBA" id="ARBA00023163"/>
    </source>
</evidence>
<dbReference type="GO" id="GO:0003677">
    <property type="term" value="F:DNA binding"/>
    <property type="evidence" value="ECO:0007669"/>
    <property type="project" value="InterPro"/>
</dbReference>
<dbReference type="KEGG" id="kpul:GXN76_14485"/>
<evidence type="ECO:0000256" key="2">
    <source>
        <dbReference type="ARBA" id="ARBA00023015"/>
    </source>
</evidence>
<dbReference type="InterPro" id="IPR007627">
    <property type="entry name" value="RNA_pol_sigma70_r2"/>
</dbReference>
<keyword evidence="3" id="KW-0731">Sigma factor</keyword>
<dbReference type="RefSeq" id="WP_173224286.1">
    <property type="nucleotide sequence ID" value="NZ_CP048104.1"/>
</dbReference>
<protein>
    <submittedName>
        <fullName evidence="7">Sigma-70 family RNA polymerase sigma factor</fullName>
    </submittedName>
</protein>
<dbReference type="GO" id="GO:0006352">
    <property type="term" value="P:DNA-templated transcription initiation"/>
    <property type="evidence" value="ECO:0007669"/>
    <property type="project" value="InterPro"/>
</dbReference>
<dbReference type="CDD" id="cd06171">
    <property type="entry name" value="Sigma70_r4"/>
    <property type="match status" value="1"/>
</dbReference>